<dbReference type="Proteomes" id="UP000008630">
    <property type="component" value="Chromosome"/>
</dbReference>
<dbReference type="Gene3D" id="3.40.50.1110">
    <property type="entry name" value="SGNH hydrolase"/>
    <property type="match status" value="1"/>
</dbReference>
<dbReference type="HOGENOM" id="CLU_064662_0_0_10"/>
<keyword evidence="1" id="KW-0732">Signal</keyword>
<dbReference type="STRING" id="693979.Bache_2781"/>
<reference evidence="4 5" key="2">
    <citation type="journal article" date="2011" name="Stand. Genomic Sci.">
        <title>Complete genome sequence of Bacteroides helcogenes type strain (P 36-108).</title>
        <authorList>
            <person name="Pati A."/>
            <person name="Gronow S."/>
            <person name="Zeytun A."/>
            <person name="Lapidus A."/>
            <person name="Nolan M."/>
            <person name="Hammon N."/>
            <person name="Deshpande S."/>
            <person name="Cheng J.F."/>
            <person name="Tapia R."/>
            <person name="Han C."/>
            <person name="Goodwin L."/>
            <person name="Pitluck S."/>
            <person name="Liolios K."/>
            <person name="Pagani I."/>
            <person name="Ivanova N."/>
            <person name="Mavromatis K."/>
            <person name="Chen A."/>
            <person name="Palaniappan K."/>
            <person name="Land M."/>
            <person name="Hauser L."/>
            <person name="Chang Y.J."/>
            <person name="Jeffries C.D."/>
            <person name="Detter J.C."/>
            <person name="Brambilla E."/>
            <person name="Rohde M."/>
            <person name="Goker M."/>
            <person name="Woyke T."/>
            <person name="Bristow J."/>
            <person name="Eisen J.A."/>
            <person name="Markowitz V."/>
            <person name="Hugenholtz P."/>
            <person name="Kyrpides N.C."/>
            <person name="Klenk H.P."/>
            <person name="Lucas S."/>
        </authorList>
    </citation>
    <scope>NUCLEOTIDE SEQUENCE [LARGE SCALE GENOMIC DNA]</scope>
    <source>
        <strain evidence="5">ATCC 35417 / DSM 20613 / JCM 6297 / CCUG 15421 / P 36-108</strain>
    </source>
</reference>
<feature type="domain" description="SGNH hydrolase-type esterase N-terminal" evidence="3">
    <location>
        <begin position="23"/>
        <end position="173"/>
    </location>
</feature>
<dbReference type="RefSeq" id="WP_013548311.1">
    <property type="nucleotide sequence ID" value="NC_014933.1"/>
</dbReference>
<dbReference type="CDD" id="cd01844">
    <property type="entry name" value="SGNH_hydrolase_like_6"/>
    <property type="match status" value="1"/>
</dbReference>
<dbReference type="PATRIC" id="fig|693979.3.peg.2912"/>
<proteinExistence type="predicted"/>
<feature type="signal peptide" evidence="1">
    <location>
        <begin position="1"/>
        <end position="20"/>
    </location>
</feature>
<dbReference type="Pfam" id="PF14606">
    <property type="entry name" value="Lipase_GDSL_3"/>
    <property type="match status" value="1"/>
</dbReference>
<dbReference type="EMBL" id="CP002352">
    <property type="protein sequence ID" value="ADV44724.1"/>
    <property type="molecule type" value="Genomic_DNA"/>
</dbReference>
<dbReference type="KEGG" id="bhl:Bache_2781"/>
<accession>E6SN71</accession>
<evidence type="ECO:0000313" key="4">
    <source>
        <dbReference type="EMBL" id="ADV44724.1"/>
    </source>
</evidence>
<sequence>MKKYFLFLIIFLGHALLSQAQFKWKNPQNQSFPVIRGRAWQTDLQGTYARLPSKAQNKVRKPLWDLSCNSAGLSVAFYSDSPEIKIKYVVKGARSMAHMPATGVSGVDLYATDRNGRSRWCAARYSFGDTIIYSYGGLTYEDSSDRGYGYELFLPLYNTVSFLEIGVKENASISFIPVSEEKPVVVYGTSIAQGACASRPGMAWTNIVRRKSGHPVINLGFSGNGKLEKELFDLLSEVDAKLYVIDCMPNMTADTAVIADRILKGVEILRARSNAPILLVEHSGYTNEYTSDGVKASYRATNLQLRKAYNALMNAEVADIYYLTKEEIGLSMDSMVEGVHPSDLGMQQYADAYLRKICEILERGKSR</sequence>
<dbReference type="InterPro" id="IPR013830">
    <property type="entry name" value="SGNH_hydro"/>
</dbReference>
<evidence type="ECO:0000259" key="3">
    <source>
        <dbReference type="Pfam" id="PF14607"/>
    </source>
</evidence>
<feature type="domain" description="SGNH hydrolase-type esterase" evidence="2">
    <location>
        <begin position="181"/>
        <end position="357"/>
    </location>
</feature>
<organism evidence="4 5">
    <name type="scientific">Bacteroides helcogenes (strain ATCC 35417 / DSM 20613 / JCM 6297 / CCUG 15421 / P 36-108)</name>
    <dbReference type="NCBI Taxonomy" id="693979"/>
    <lineage>
        <taxon>Bacteria</taxon>
        <taxon>Pseudomonadati</taxon>
        <taxon>Bacteroidota</taxon>
        <taxon>Bacteroidia</taxon>
        <taxon>Bacteroidales</taxon>
        <taxon>Bacteroidaceae</taxon>
        <taxon>Bacteroides</taxon>
    </lineage>
</organism>
<gene>
    <name evidence="4" type="ordered locus">Bache_2781</name>
</gene>
<name>E6SN71_BACT6</name>
<reference key="1">
    <citation type="submission" date="2010-11" db="EMBL/GenBank/DDBJ databases">
        <title>The complete genome of Bacteroides helcogenes P 36-108.</title>
        <authorList>
            <consortium name="US DOE Joint Genome Institute (JGI-PGF)"/>
            <person name="Lucas S."/>
            <person name="Copeland A."/>
            <person name="Lapidus A."/>
            <person name="Bruce D."/>
            <person name="Goodwin L."/>
            <person name="Pitluck S."/>
            <person name="Kyrpides N."/>
            <person name="Mavromatis K."/>
            <person name="Ivanova N."/>
            <person name="Zeytun A."/>
            <person name="Brettin T."/>
            <person name="Detter J.C."/>
            <person name="Tapia R."/>
            <person name="Han C."/>
            <person name="Land M."/>
            <person name="Hauser L."/>
            <person name="Markowitz V."/>
            <person name="Cheng J.-F."/>
            <person name="Hugenholtz P."/>
            <person name="Woyke T."/>
            <person name="Wu D."/>
            <person name="Gronow S."/>
            <person name="Wellnitz S."/>
            <person name="Brambilla E."/>
            <person name="Klenk H.-P."/>
            <person name="Eisen J.A."/>
        </authorList>
    </citation>
    <scope>NUCLEOTIDE SEQUENCE</scope>
    <source>
        <strain>P 36-108</strain>
    </source>
</reference>
<dbReference type="SUPFAM" id="SSF52266">
    <property type="entry name" value="SGNH hydrolase"/>
    <property type="match status" value="1"/>
</dbReference>
<dbReference type="Pfam" id="PF14607">
    <property type="entry name" value="GxDLY"/>
    <property type="match status" value="1"/>
</dbReference>
<keyword evidence="5" id="KW-1185">Reference proteome</keyword>
<evidence type="ECO:0000259" key="2">
    <source>
        <dbReference type="Pfam" id="PF14606"/>
    </source>
</evidence>
<dbReference type="AlphaFoldDB" id="E6SN71"/>
<dbReference type="InterPro" id="IPR036514">
    <property type="entry name" value="SGNH_hydro_sf"/>
</dbReference>
<dbReference type="Gene3D" id="2.60.120.260">
    <property type="entry name" value="Galactose-binding domain-like"/>
    <property type="match status" value="1"/>
</dbReference>
<feature type="chain" id="PRO_5003209157" evidence="1">
    <location>
        <begin position="21"/>
        <end position="367"/>
    </location>
</feature>
<evidence type="ECO:0000256" key="1">
    <source>
        <dbReference type="SAM" id="SignalP"/>
    </source>
</evidence>
<dbReference type="eggNOG" id="COG2755">
    <property type="taxonomic scope" value="Bacteria"/>
</dbReference>
<dbReference type="GO" id="GO:0016788">
    <property type="term" value="F:hydrolase activity, acting on ester bonds"/>
    <property type="evidence" value="ECO:0007669"/>
    <property type="project" value="UniProtKB-ARBA"/>
</dbReference>
<protein>
    <submittedName>
        <fullName evidence="4">Acetylhydrolase</fullName>
    </submittedName>
</protein>
<evidence type="ECO:0000313" key="5">
    <source>
        <dbReference type="Proteomes" id="UP000008630"/>
    </source>
</evidence>
<dbReference type="InterPro" id="IPR032740">
    <property type="entry name" value="GxDLY"/>
</dbReference>